<dbReference type="EMBL" id="JAVDQH010000019">
    <property type="protein sequence ID" value="MDR6245869.1"/>
    <property type="molecule type" value="Genomic_DNA"/>
</dbReference>
<dbReference type="RefSeq" id="WP_188775713.1">
    <property type="nucleotide sequence ID" value="NZ_BMMB01000005.1"/>
</dbReference>
<dbReference type="InterPro" id="IPR037053">
    <property type="entry name" value="Phage_tail_collar_dom_sf"/>
</dbReference>
<gene>
    <name evidence="2" type="ORF">JOC58_003785</name>
</gene>
<evidence type="ECO:0000313" key="3">
    <source>
        <dbReference type="Proteomes" id="UP001185028"/>
    </source>
</evidence>
<organism evidence="2 3">
    <name type="scientific">Paenibacillus hunanensis</name>
    <dbReference type="NCBI Taxonomy" id="539262"/>
    <lineage>
        <taxon>Bacteria</taxon>
        <taxon>Bacillati</taxon>
        <taxon>Bacillota</taxon>
        <taxon>Bacilli</taxon>
        <taxon>Bacillales</taxon>
        <taxon>Paenibacillaceae</taxon>
        <taxon>Paenibacillus</taxon>
    </lineage>
</organism>
<accession>A0ABU1J385</accession>
<evidence type="ECO:0000313" key="2">
    <source>
        <dbReference type="EMBL" id="MDR6245869.1"/>
    </source>
</evidence>
<protein>
    <submittedName>
        <fullName evidence="2">Microcystin-dependent protein</fullName>
    </submittedName>
</protein>
<keyword evidence="3" id="KW-1185">Reference proteome</keyword>
<sequence length="181" mass="18809">MSDQYVGEIRMFTGVAGTKVPQGWAFCDGTVLQISQNEVLYALIGNQYGGDGVNTFALPDLRGRLAIHNGTLTPSGPNFGLASTGGSENVQLTTAQLPVHTHNVSIVSGQTSATTPTPTNATLPATSTINMYGTASSTTTTASMNSQSISSNGGNGTHNNMMPYLTITYMIALQGIYPSPS</sequence>
<name>A0ABU1J385_9BACL</name>
<reference evidence="2 3" key="1">
    <citation type="submission" date="2023-07" db="EMBL/GenBank/DDBJ databases">
        <title>Genomic Encyclopedia of Type Strains, Phase IV (KMG-IV): sequencing the most valuable type-strain genomes for metagenomic binning, comparative biology and taxonomic classification.</title>
        <authorList>
            <person name="Goeker M."/>
        </authorList>
    </citation>
    <scope>NUCLEOTIDE SEQUENCE [LARGE SCALE GENOMIC DNA]</scope>
    <source>
        <strain evidence="2 3">DSM 22170</strain>
    </source>
</reference>
<dbReference type="Gene3D" id="3.90.1340.10">
    <property type="entry name" value="Phage tail collar domain"/>
    <property type="match status" value="1"/>
</dbReference>
<evidence type="ECO:0000259" key="1">
    <source>
        <dbReference type="Pfam" id="PF07484"/>
    </source>
</evidence>
<dbReference type="InterPro" id="IPR011083">
    <property type="entry name" value="Phage_tail_collar_dom"/>
</dbReference>
<proteinExistence type="predicted"/>
<dbReference type="Proteomes" id="UP001185028">
    <property type="component" value="Unassembled WGS sequence"/>
</dbReference>
<dbReference type="Pfam" id="PF07484">
    <property type="entry name" value="Collar"/>
    <property type="match status" value="1"/>
</dbReference>
<dbReference type="SUPFAM" id="SSF88874">
    <property type="entry name" value="Receptor-binding domain of short tail fibre protein gp12"/>
    <property type="match status" value="1"/>
</dbReference>
<feature type="domain" description="Phage tail collar" evidence="1">
    <location>
        <begin position="7"/>
        <end position="65"/>
    </location>
</feature>
<comment type="caution">
    <text evidence="2">The sequence shown here is derived from an EMBL/GenBank/DDBJ whole genome shotgun (WGS) entry which is preliminary data.</text>
</comment>